<dbReference type="InterPro" id="IPR017958">
    <property type="entry name" value="Gln-tRNA_amidoTrfase_suB_CS"/>
</dbReference>
<evidence type="ECO:0000313" key="12">
    <source>
        <dbReference type="EMBL" id="MCA9759327.1"/>
    </source>
</evidence>
<evidence type="ECO:0000256" key="1">
    <source>
        <dbReference type="ARBA" id="ARBA00005306"/>
    </source>
</evidence>
<evidence type="ECO:0000256" key="3">
    <source>
        <dbReference type="ARBA" id="ARBA00022598"/>
    </source>
</evidence>
<dbReference type="InterPro" id="IPR006075">
    <property type="entry name" value="Asn/Gln-tRNA_Trfase_suB/E_cat"/>
</dbReference>
<comment type="caution">
    <text evidence="12">The sequence shown here is derived from an EMBL/GenBank/DDBJ whole genome shotgun (WGS) entry which is preliminary data.</text>
</comment>
<evidence type="ECO:0000256" key="7">
    <source>
        <dbReference type="ARBA" id="ARBA00024799"/>
    </source>
</evidence>
<dbReference type="NCBIfam" id="NF004014">
    <property type="entry name" value="PRK05477.1-4"/>
    <property type="match status" value="1"/>
</dbReference>
<gene>
    <name evidence="12" type="primary">gatB</name>
    <name evidence="12" type="ORF">KDA27_26275</name>
</gene>
<reference evidence="12" key="1">
    <citation type="submission" date="2020-04" db="EMBL/GenBank/DDBJ databases">
        <authorList>
            <person name="Zhang T."/>
        </authorList>
    </citation>
    <scope>NUCLEOTIDE SEQUENCE</scope>
    <source>
        <strain evidence="12">HKST-UBA02</strain>
    </source>
</reference>
<dbReference type="InterPro" id="IPR023168">
    <property type="entry name" value="GatB_Yqey_C_2"/>
</dbReference>
<evidence type="ECO:0000256" key="9">
    <source>
        <dbReference type="ARBA" id="ARBA00047913"/>
    </source>
</evidence>
<dbReference type="InterPro" id="IPR003789">
    <property type="entry name" value="Asn/Gln_tRNA_amidoTrase-B-like"/>
</dbReference>
<evidence type="ECO:0000256" key="8">
    <source>
        <dbReference type="ARBA" id="ARBA00047380"/>
    </source>
</evidence>
<dbReference type="SUPFAM" id="SSF89095">
    <property type="entry name" value="GatB/YqeY motif"/>
    <property type="match status" value="1"/>
</dbReference>
<evidence type="ECO:0000256" key="10">
    <source>
        <dbReference type="SAM" id="MobiDB-lite"/>
    </source>
</evidence>
<dbReference type="AlphaFoldDB" id="A0A956NIH0"/>
<protein>
    <submittedName>
        <fullName evidence="12">Asp-tRNA(Asn)/Glu-tRNA(Gln) amidotransferase subunit GatB</fullName>
    </submittedName>
</protein>
<dbReference type="GO" id="GO:0016884">
    <property type="term" value="F:carbon-nitrogen ligase activity, with glutamine as amido-N-donor"/>
    <property type="evidence" value="ECO:0007669"/>
    <property type="project" value="InterPro"/>
</dbReference>
<dbReference type="Gene3D" id="1.10.150.380">
    <property type="entry name" value="GatB domain, N-terminal subdomain"/>
    <property type="match status" value="1"/>
</dbReference>
<dbReference type="PANTHER" id="PTHR11659">
    <property type="entry name" value="GLUTAMYL-TRNA GLN AMIDOTRANSFERASE SUBUNIT B MITOCHONDRIAL AND PROKARYOTIC PET112-RELATED"/>
    <property type="match status" value="1"/>
</dbReference>
<dbReference type="Gene3D" id="1.10.10.410">
    <property type="match status" value="1"/>
</dbReference>
<evidence type="ECO:0000256" key="6">
    <source>
        <dbReference type="ARBA" id="ARBA00022917"/>
    </source>
</evidence>
<reference evidence="12" key="2">
    <citation type="journal article" date="2021" name="Microbiome">
        <title>Successional dynamics and alternative stable states in a saline activated sludge microbial community over 9 years.</title>
        <authorList>
            <person name="Wang Y."/>
            <person name="Ye J."/>
            <person name="Ju F."/>
            <person name="Liu L."/>
            <person name="Boyd J.A."/>
            <person name="Deng Y."/>
            <person name="Parks D.H."/>
            <person name="Jiang X."/>
            <person name="Yin X."/>
            <person name="Woodcroft B.J."/>
            <person name="Tyson G.W."/>
            <person name="Hugenholtz P."/>
            <person name="Polz M.F."/>
            <person name="Zhang T."/>
        </authorList>
    </citation>
    <scope>NUCLEOTIDE SEQUENCE</scope>
    <source>
        <strain evidence="12">HKST-UBA02</strain>
    </source>
</reference>
<dbReference type="InterPro" id="IPR017959">
    <property type="entry name" value="Asn/Gln-tRNA_amidoTrfase_suB/E"/>
</dbReference>
<dbReference type="Pfam" id="PF02934">
    <property type="entry name" value="GatB_N"/>
    <property type="match status" value="1"/>
</dbReference>
<dbReference type="Pfam" id="PF01425">
    <property type="entry name" value="Amidase"/>
    <property type="match status" value="1"/>
</dbReference>
<keyword evidence="6" id="KW-0648">Protein biosynthesis</keyword>
<dbReference type="InterPro" id="IPR042114">
    <property type="entry name" value="GatB_C_1"/>
</dbReference>
<keyword evidence="5" id="KW-0067">ATP-binding</keyword>
<name>A0A956NIH0_UNCEI</name>
<comment type="catalytic activity">
    <reaction evidence="9">
        <text>L-glutamyl-tRNA(Gln) + L-glutamine + ATP + H2O = L-glutaminyl-tRNA(Gln) + L-glutamate + ADP + phosphate + H(+)</text>
        <dbReference type="Rhea" id="RHEA:17521"/>
        <dbReference type="Rhea" id="RHEA-COMP:9681"/>
        <dbReference type="Rhea" id="RHEA-COMP:9684"/>
        <dbReference type="ChEBI" id="CHEBI:15377"/>
        <dbReference type="ChEBI" id="CHEBI:15378"/>
        <dbReference type="ChEBI" id="CHEBI:29985"/>
        <dbReference type="ChEBI" id="CHEBI:30616"/>
        <dbReference type="ChEBI" id="CHEBI:43474"/>
        <dbReference type="ChEBI" id="CHEBI:58359"/>
        <dbReference type="ChEBI" id="CHEBI:78520"/>
        <dbReference type="ChEBI" id="CHEBI:78521"/>
        <dbReference type="ChEBI" id="CHEBI:456216"/>
    </reaction>
</comment>
<comment type="catalytic activity">
    <reaction evidence="8">
        <text>L-aspartyl-tRNA(Asn) + L-glutamine + ATP + H2O = L-asparaginyl-tRNA(Asn) + L-glutamate + ADP + phosphate + 2 H(+)</text>
        <dbReference type="Rhea" id="RHEA:14513"/>
        <dbReference type="Rhea" id="RHEA-COMP:9674"/>
        <dbReference type="Rhea" id="RHEA-COMP:9677"/>
        <dbReference type="ChEBI" id="CHEBI:15377"/>
        <dbReference type="ChEBI" id="CHEBI:15378"/>
        <dbReference type="ChEBI" id="CHEBI:29985"/>
        <dbReference type="ChEBI" id="CHEBI:30616"/>
        <dbReference type="ChEBI" id="CHEBI:43474"/>
        <dbReference type="ChEBI" id="CHEBI:58359"/>
        <dbReference type="ChEBI" id="CHEBI:78515"/>
        <dbReference type="ChEBI" id="CHEBI:78516"/>
        <dbReference type="ChEBI" id="CHEBI:456216"/>
    </reaction>
</comment>
<dbReference type="SUPFAM" id="SSF55931">
    <property type="entry name" value="Glutamine synthetase/guanido kinase"/>
    <property type="match status" value="1"/>
</dbReference>
<evidence type="ECO:0000256" key="2">
    <source>
        <dbReference type="ARBA" id="ARBA00011123"/>
    </source>
</evidence>
<comment type="function">
    <text evidence="7">Allows the formation of correctly charged Asn-tRNA(Asn) or Gln-tRNA(Gln) through the transamidation of misacylated Asp-tRNA(Asn) or Glu-tRNA(Gln) in organisms which lack either or both of asparaginyl-tRNA or glutaminyl-tRNA synthetases. The reaction takes place in the presence of glutamine and ATP through an activated phospho-Asp-tRNA(Asn) or phospho-Glu-tRNA(Gln).</text>
</comment>
<evidence type="ECO:0000256" key="4">
    <source>
        <dbReference type="ARBA" id="ARBA00022741"/>
    </source>
</evidence>
<dbReference type="Proteomes" id="UP000739538">
    <property type="component" value="Unassembled WGS sequence"/>
</dbReference>
<organism evidence="12 13">
    <name type="scientific">Eiseniibacteriota bacterium</name>
    <dbReference type="NCBI Taxonomy" id="2212470"/>
    <lineage>
        <taxon>Bacteria</taxon>
        <taxon>Candidatus Eiseniibacteriota</taxon>
    </lineage>
</organism>
<comment type="similarity">
    <text evidence="1">Belongs to the GatB/GatE family. GatB subfamily.</text>
</comment>
<dbReference type="GO" id="GO:0005524">
    <property type="term" value="F:ATP binding"/>
    <property type="evidence" value="ECO:0007669"/>
    <property type="project" value="UniProtKB-KW"/>
</dbReference>
<dbReference type="InterPro" id="IPR023631">
    <property type="entry name" value="Amidase_dom"/>
</dbReference>
<proteinExistence type="inferred from homology"/>
<feature type="domain" description="Asn/Gln amidotransferase" evidence="11">
    <location>
        <begin position="561"/>
        <end position="719"/>
    </location>
</feature>
<keyword evidence="3" id="KW-0436">Ligase</keyword>
<dbReference type="InterPro" id="IPR004413">
    <property type="entry name" value="GatB"/>
</dbReference>
<feature type="compositionally biased region" description="Polar residues" evidence="10">
    <location>
        <begin position="157"/>
        <end position="167"/>
    </location>
</feature>
<dbReference type="FunFam" id="1.10.10.410:FF:000001">
    <property type="entry name" value="Aspartyl/glutamyl-tRNA(Asn/Gln) amidotransferase subunit B"/>
    <property type="match status" value="1"/>
</dbReference>
<accession>A0A956NIH0</accession>
<evidence type="ECO:0000259" key="11">
    <source>
        <dbReference type="SMART" id="SM00845"/>
    </source>
</evidence>
<dbReference type="SMART" id="SM00845">
    <property type="entry name" value="GatB_Yqey"/>
    <property type="match status" value="1"/>
</dbReference>
<dbReference type="GO" id="GO:0006412">
    <property type="term" value="P:translation"/>
    <property type="evidence" value="ECO:0007669"/>
    <property type="project" value="UniProtKB-KW"/>
</dbReference>
<feature type="non-terminal residue" evidence="12">
    <location>
        <position position="1"/>
    </location>
</feature>
<dbReference type="NCBIfam" id="TIGR00133">
    <property type="entry name" value="gatB"/>
    <property type="match status" value="1"/>
</dbReference>
<dbReference type="InterPro" id="IPR014746">
    <property type="entry name" value="Gln_synth/guanido_kin_cat_dom"/>
</dbReference>
<comment type="subunit">
    <text evidence="2">Heterotrimer of A, B and C subunits.</text>
</comment>
<dbReference type="Gene3D" id="3.90.1300.10">
    <property type="entry name" value="Amidase signature (AS) domain"/>
    <property type="match status" value="1"/>
</dbReference>
<dbReference type="InterPro" id="IPR036928">
    <property type="entry name" value="AS_sf"/>
</dbReference>
<dbReference type="InterPro" id="IPR018027">
    <property type="entry name" value="Asn/Gln_amidotransferase"/>
</dbReference>
<dbReference type="HAMAP" id="MF_00121">
    <property type="entry name" value="GatB"/>
    <property type="match status" value="1"/>
</dbReference>
<keyword evidence="4" id="KW-0547">Nucleotide-binding</keyword>
<evidence type="ECO:0000256" key="5">
    <source>
        <dbReference type="ARBA" id="ARBA00022840"/>
    </source>
</evidence>
<feature type="region of interest" description="Disordered" evidence="10">
    <location>
        <begin position="150"/>
        <end position="212"/>
    </location>
</feature>
<dbReference type="EMBL" id="JAGQHS010000313">
    <property type="protein sequence ID" value="MCA9759327.1"/>
    <property type="molecule type" value="Genomic_DNA"/>
</dbReference>
<dbReference type="PROSITE" id="PS01234">
    <property type="entry name" value="GATB"/>
    <property type="match status" value="1"/>
</dbReference>
<dbReference type="SUPFAM" id="SSF75304">
    <property type="entry name" value="Amidase signature (AS) enzymes"/>
    <property type="match status" value="1"/>
</dbReference>
<evidence type="ECO:0000313" key="13">
    <source>
        <dbReference type="Proteomes" id="UP000739538"/>
    </source>
</evidence>
<dbReference type="Pfam" id="PF02637">
    <property type="entry name" value="GatB_Yqey"/>
    <property type="match status" value="1"/>
</dbReference>
<sequence>RGDADEYYERARRARAALTDAILDLFDSVDVLLLPTTPGAAFRFGERDDPLVMYASDLFTVLANLTGAPAVSVPICRSRTSTSGASLGLPLAVQLMGRPYGERDLLSIASRIEAIGDGTGSVERDPESPAFGEWHVRRCDDEGAELGVRDRALRVRASTSVPPSSDGNGRLDKEAHLQASAEVSANADAQSHRKPNAVSDAGEGESTPVFSSTAPTADAFEVVIGLEVHAQLLTASKLFCACSVVTPDEPNSATCPVCLGHPGAMPYLNTTAVDLAVRLGLALGCEVHQRTEWARKNYFYPDLPKGYQITQYAHPLCTGGAVPLDPPVSLVRIHLEEDAGKSKHTVDDLELETRRGVTSLGATLRGATLRGATLLDFNRAGVPLVEIVSAPVLRSPEEAGAYLSELRRIVRYLQVSDGNMEDGSLRCDANLSLRPRGSSELGTRTEIKNLNSIRNVVRALRHEAERQRALLERGVPVTQETRLYDETTGRTRVMRAKEESSDYRYFPEPDLPPLELSEARLDEISVAIPELPHRRRARFADAYGLADEEIAVLTETPELGQYFESVVELLRARVLEDDSSRASTSEAASDAPKLAAKWIRGDVLGRLASLPPADELAELLDRVLKGSLTGPMAKQALAELAATGETVEAIVARHGWVVVADDAQLRAWVREAMANHPGEVDSYRAGRTGLLRFFVGQVMKLSRGQADPVALGSVLDEELGRG</sequence>
<dbReference type="NCBIfam" id="NF004012">
    <property type="entry name" value="PRK05477.1-2"/>
    <property type="match status" value="1"/>
</dbReference>